<feature type="transmembrane region" description="Helical" evidence="5">
    <location>
        <begin position="224"/>
        <end position="247"/>
    </location>
</feature>
<dbReference type="PANTHER" id="PTHR11360:SF304">
    <property type="entry name" value="MFS DOMAIN-CONTAINING PROTEIN"/>
    <property type="match status" value="1"/>
</dbReference>
<dbReference type="InterPro" id="IPR036259">
    <property type="entry name" value="MFS_trans_sf"/>
</dbReference>
<feature type="transmembrane region" description="Helical" evidence="5">
    <location>
        <begin position="12"/>
        <end position="32"/>
    </location>
</feature>
<evidence type="ECO:0000256" key="2">
    <source>
        <dbReference type="ARBA" id="ARBA00022989"/>
    </source>
</evidence>
<evidence type="ECO:0000259" key="6">
    <source>
        <dbReference type="PROSITE" id="PS50850"/>
    </source>
</evidence>
<gene>
    <name evidence="7" type="primary">oxlT</name>
    <name evidence="7" type="ORF">WDK88_35410</name>
</gene>
<keyword evidence="8" id="KW-1185">Reference proteome</keyword>
<accession>A0ABZ2NWW7</accession>
<proteinExistence type="predicted"/>
<feature type="transmembrane region" description="Helical" evidence="5">
    <location>
        <begin position="52"/>
        <end position="71"/>
    </location>
</feature>
<protein>
    <submittedName>
        <fullName evidence="7">Oxalate/formate MFS antiporter</fullName>
    </submittedName>
</protein>
<feature type="domain" description="Major facilitator superfamily (MFS) profile" evidence="6">
    <location>
        <begin position="15"/>
        <end position="412"/>
    </location>
</feature>
<dbReference type="EMBL" id="CP147711">
    <property type="protein sequence ID" value="WXC78619.1"/>
    <property type="molecule type" value="Genomic_DNA"/>
</dbReference>
<dbReference type="Proteomes" id="UP001432046">
    <property type="component" value="Chromosome"/>
</dbReference>
<dbReference type="Gene3D" id="1.20.1250.20">
    <property type="entry name" value="MFS general substrate transporter like domains"/>
    <property type="match status" value="2"/>
</dbReference>
<dbReference type="PROSITE" id="PS50850">
    <property type="entry name" value="MFS"/>
    <property type="match status" value="1"/>
</dbReference>
<feature type="transmembrane region" description="Helical" evidence="5">
    <location>
        <begin position="301"/>
        <end position="318"/>
    </location>
</feature>
<name>A0ABZ2NWW7_9BRAD</name>
<feature type="transmembrane region" description="Helical" evidence="5">
    <location>
        <begin position="108"/>
        <end position="128"/>
    </location>
</feature>
<reference evidence="7" key="1">
    <citation type="journal article" date="2021" name="Int. J. Syst. Evol. Microbiol.">
        <title>Bradyrhizobium septentrionale sp. nov. (sv. septentrionale) and Bradyrhizobium quebecense sp. nov. (sv. septentrionale) associated with legumes native to Canada possess rearranged symbiosis genes and numerous insertion sequences.</title>
        <authorList>
            <person name="Bromfield E.S.P."/>
            <person name="Cloutier S."/>
        </authorList>
    </citation>
    <scope>NUCLEOTIDE SEQUENCE</scope>
    <source>
        <strain evidence="7">5S5</strain>
    </source>
</reference>
<dbReference type="InterPro" id="IPR011701">
    <property type="entry name" value="MFS"/>
</dbReference>
<reference evidence="7" key="2">
    <citation type="submission" date="2024-03" db="EMBL/GenBank/DDBJ databases">
        <authorList>
            <person name="Bromfield E.S.P."/>
            <person name="Cloutier S."/>
        </authorList>
    </citation>
    <scope>NUCLEOTIDE SEQUENCE</scope>
    <source>
        <strain evidence="7">5S5</strain>
    </source>
</reference>
<dbReference type="InterPro" id="IPR026355">
    <property type="entry name" value="Oxa/Form_antiport"/>
</dbReference>
<dbReference type="InterPro" id="IPR050327">
    <property type="entry name" value="Proton-linked_MCT"/>
</dbReference>
<keyword evidence="2 5" id="KW-1133">Transmembrane helix</keyword>
<feature type="transmembrane region" description="Helical" evidence="5">
    <location>
        <begin position="324"/>
        <end position="343"/>
    </location>
</feature>
<dbReference type="PANTHER" id="PTHR11360">
    <property type="entry name" value="MONOCARBOXYLATE TRANSPORTER"/>
    <property type="match status" value="1"/>
</dbReference>
<dbReference type="NCBIfam" id="TIGR04259">
    <property type="entry name" value="oxa_formateAnti"/>
    <property type="match status" value="1"/>
</dbReference>
<dbReference type="CDD" id="cd17353">
    <property type="entry name" value="MFS_OFA_like"/>
    <property type="match status" value="1"/>
</dbReference>
<evidence type="ECO:0000313" key="7">
    <source>
        <dbReference type="EMBL" id="WXC78619.1"/>
    </source>
</evidence>
<keyword evidence="1 5" id="KW-0812">Transmembrane</keyword>
<dbReference type="SUPFAM" id="SSF103473">
    <property type="entry name" value="MFS general substrate transporter"/>
    <property type="match status" value="1"/>
</dbReference>
<feature type="transmembrane region" description="Helical" evidence="5">
    <location>
        <begin position="83"/>
        <end position="102"/>
    </location>
</feature>
<evidence type="ECO:0000256" key="3">
    <source>
        <dbReference type="ARBA" id="ARBA00023136"/>
    </source>
</evidence>
<feature type="transmembrane region" description="Helical" evidence="5">
    <location>
        <begin position="140"/>
        <end position="165"/>
    </location>
</feature>
<feature type="transmembrane region" description="Helical" evidence="5">
    <location>
        <begin position="388"/>
        <end position="408"/>
    </location>
</feature>
<evidence type="ECO:0000313" key="8">
    <source>
        <dbReference type="Proteomes" id="UP001432046"/>
    </source>
</evidence>
<dbReference type="InterPro" id="IPR020846">
    <property type="entry name" value="MFS_dom"/>
</dbReference>
<organism evidence="7 8">
    <name type="scientific">Bradyrhizobium septentrionale</name>
    <dbReference type="NCBI Taxonomy" id="1404411"/>
    <lineage>
        <taxon>Bacteria</taxon>
        <taxon>Pseudomonadati</taxon>
        <taxon>Pseudomonadota</taxon>
        <taxon>Alphaproteobacteria</taxon>
        <taxon>Hyphomicrobiales</taxon>
        <taxon>Nitrobacteraceae</taxon>
        <taxon>Bradyrhizobium</taxon>
    </lineage>
</organism>
<feature type="transmembrane region" description="Helical" evidence="5">
    <location>
        <begin position="171"/>
        <end position="191"/>
    </location>
</feature>
<feature type="region of interest" description="Disordered" evidence="4">
    <location>
        <begin position="434"/>
        <end position="453"/>
    </location>
</feature>
<evidence type="ECO:0000256" key="5">
    <source>
        <dbReference type="SAM" id="Phobius"/>
    </source>
</evidence>
<evidence type="ECO:0000256" key="1">
    <source>
        <dbReference type="ARBA" id="ARBA00022692"/>
    </source>
</evidence>
<dbReference type="RefSeq" id="WP_224496952.1">
    <property type="nucleotide sequence ID" value="NZ_CP088285.1"/>
</dbReference>
<dbReference type="Pfam" id="PF07690">
    <property type="entry name" value="MFS_1"/>
    <property type="match status" value="1"/>
</dbReference>
<keyword evidence="3 5" id="KW-0472">Membrane</keyword>
<evidence type="ECO:0000256" key="4">
    <source>
        <dbReference type="SAM" id="MobiDB-lite"/>
    </source>
</evidence>
<sequence>MNSGTKPVSSPGGFRWLQLAIGIVCMAMIANLQYGWTLFVDPIDAQYHWGRAAIQLAFTIFVMTETWLVPVEAWFVDKYGPRIVIMFGGLMIALAWVLNAYASSLVTLYAAAVVAGIGAGAVYGTCVGNALKWFPDRRGLAAGATAAGFGAGAALTVVPIANMIAASGYQSAFLTFGIGQGLTVILLAAFVRPPDITVSARRKQLNLPQTAVDYTPVQVLRAPIFWMMYLVFVMVASGGLMTAAQIGPIAHDFKIADTPVTLAGFQMAALTFAISLDRVFDGFGRPFFGWISDNIGREHTMFIAFATAALMLLTLSVYGHIPVVFVLATAVYFGVFGEIYSLFPATSGDTFGAKYATTNNGMLYTAKGTAALLVPLASIISSQFGWQAVFIVAVALNATAALMAVFVIKPLRRAFILGSESTARAAVARAAAAHSESGLPKGPLSYDSLEKAP</sequence>